<evidence type="ECO:0000313" key="2">
    <source>
        <dbReference type="Proteomes" id="UP000549134"/>
    </source>
</evidence>
<accession>A0A7Y8AWI0</accession>
<protein>
    <submittedName>
        <fullName evidence="1">Uncharacterized protein</fullName>
    </submittedName>
</protein>
<evidence type="ECO:0000313" key="1">
    <source>
        <dbReference type="EMBL" id="NWD39600.1"/>
    </source>
</evidence>
<organism evidence="1 2">
    <name type="scientific">Pseudomonas tolaasii</name>
    <dbReference type="NCBI Taxonomy" id="29442"/>
    <lineage>
        <taxon>Bacteria</taxon>
        <taxon>Pseudomonadati</taxon>
        <taxon>Pseudomonadota</taxon>
        <taxon>Gammaproteobacteria</taxon>
        <taxon>Pseudomonadales</taxon>
        <taxon>Pseudomonadaceae</taxon>
        <taxon>Pseudomonas</taxon>
    </lineage>
</organism>
<dbReference type="RefSeq" id="WP_016970622.1">
    <property type="nucleotide sequence ID" value="NZ_CP020369.1"/>
</dbReference>
<comment type="caution">
    <text evidence="1">The sequence shown here is derived from an EMBL/GenBank/DDBJ whole genome shotgun (WGS) entry which is preliminary data.</text>
</comment>
<dbReference type="AlphaFoldDB" id="A0A7Y8AWI0"/>
<reference evidence="1 2" key="1">
    <citation type="submission" date="2020-04" db="EMBL/GenBank/DDBJ databases">
        <title>Molecular characterization of pseudomonads from Agaricus bisporus reveal novel blotch 2 pathogens in Western Europe.</title>
        <authorList>
            <person name="Taparia T."/>
            <person name="Krijger M."/>
            <person name="Haynes E."/>
            <person name="Elpinstone J.G."/>
            <person name="Noble R."/>
            <person name="Van Der Wolf J."/>
        </authorList>
    </citation>
    <scope>NUCLEOTIDE SEQUENCE [LARGE SCALE GENOMIC DNA]</scope>
    <source>
        <strain evidence="1 2">IPO3746</strain>
    </source>
</reference>
<name>A0A7Y8AWI0_PSETO</name>
<dbReference type="Proteomes" id="UP000549134">
    <property type="component" value="Unassembled WGS sequence"/>
</dbReference>
<gene>
    <name evidence="1" type="ORF">HX787_27455</name>
</gene>
<dbReference type="GeneID" id="55847278"/>
<dbReference type="EMBL" id="JACAQK010000027">
    <property type="protein sequence ID" value="NWD39600.1"/>
    <property type="molecule type" value="Genomic_DNA"/>
</dbReference>
<sequence length="142" mass="15628">MSEKTFLIQPLPIERDAAGCWTHPAWPSTDDELIPYAWFTDRGLEVRERNFEDDAPDELQAAWFASGIADCTAWAPTQPAGDGWFLFSIHDTEDGPVCVWVRYVPSLQREVDAMAVGKDFCGACGDGCGSCQVAEESPLVTP</sequence>
<proteinExistence type="predicted"/>